<accession>A0A1V9YUY5</accession>
<evidence type="ECO:0000259" key="1">
    <source>
        <dbReference type="Pfam" id="PF04991"/>
    </source>
</evidence>
<sequence length="216" mass="25032">MDEAGIEYWVDSGTLLGVYRNKGLIPHDIDADVGLTQAGFEKIRQTKLNIPENYELFVNNSPHYRNGPFDFLPGRFADKRTGLYVDLFEFLPLQNTIQVSKNKTFKFEVSGGQANEYRNGNTTLLMHTDKDATVYMEMEVVEEEVIEQLAPVASVAWWACTKCPEYRHFIVPKDWIYPLQRCPFDGKEVWCPAKQKEYLVMLYGDNFMEPQNPNDR</sequence>
<proteinExistence type="predicted"/>
<name>A0A1V9YUY5_9STRA</name>
<keyword evidence="3" id="KW-1185">Reference proteome</keyword>
<gene>
    <name evidence="2" type="ORF">THRCLA_09701</name>
</gene>
<dbReference type="EMBL" id="JNBS01002717">
    <property type="protein sequence ID" value="OQR89542.1"/>
    <property type="molecule type" value="Genomic_DNA"/>
</dbReference>
<feature type="domain" description="LicD/FKTN/FKRP nucleotidyltransferase" evidence="1">
    <location>
        <begin position="3"/>
        <end position="204"/>
    </location>
</feature>
<comment type="caution">
    <text evidence="2">The sequence shown here is derived from an EMBL/GenBank/DDBJ whole genome shotgun (WGS) entry which is preliminary data.</text>
</comment>
<evidence type="ECO:0000313" key="2">
    <source>
        <dbReference type="EMBL" id="OQR89542.1"/>
    </source>
</evidence>
<organism evidence="2 3">
    <name type="scientific">Thraustotheca clavata</name>
    <dbReference type="NCBI Taxonomy" id="74557"/>
    <lineage>
        <taxon>Eukaryota</taxon>
        <taxon>Sar</taxon>
        <taxon>Stramenopiles</taxon>
        <taxon>Oomycota</taxon>
        <taxon>Saprolegniomycetes</taxon>
        <taxon>Saprolegniales</taxon>
        <taxon>Achlyaceae</taxon>
        <taxon>Thraustotheca</taxon>
    </lineage>
</organism>
<dbReference type="GO" id="GO:0009100">
    <property type="term" value="P:glycoprotein metabolic process"/>
    <property type="evidence" value="ECO:0007669"/>
    <property type="project" value="UniProtKB-ARBA"/>
</dbReference>
<dbReference type="AlphaFoldDB" id="A0A1V9YUY5"/>
<dbReference type="PANTHER" id="PTHR43404:SF1">
    <property type="entry name" value="MNN4P"/>
    <property type="match status" value="1"/>
</dbReference>
<dbReference type="PANTHER" id="PTHR43404">
    <property type="entry name" value="LIPOPOLYSACCHARIDE CHOLINEPHOSPHOTRANSFERASE LICD"/>
    <property type="match status" value="1"/>
</dbReference>
<dbReference type="STRING" id="74557.A0A1V9YUY5"/>
<dbReference type="Proteomes" id="UP000243217">
    <property type="component" value="Unassembled WGS sequence"/>
</dbReference>
<dbReference type="OrthoDB" id="444255at2759"/>
<dbReference type="Pfam" id="PF04991">
    <property type="entry name" value="LicD"/>
    <property type="match status" value="1"/>
</dbReference>
<dbReference type="InterPro" id="IPR052942">
    <property type="entry name" value="LPS_cholinephosphotransferase"/>
</dbReference>
<reference evidence="2 3" key="1">
    <citation type="journal article" date="2014" name="Genome Biol. Evol.">
        <title>The secreted proteins of Achlya hypogyna and Thraustotheca clavata identify the ancestral oomycete secretome and reveal gene acquisitions by horizontal gene transfer.</title>
        <authorList>
            <person name="Misner I."/>
            <person name="Blouin N."/>
            <person name="Leonard G."/>
            <person name="Richards T.A."/>
            <person name="Lane C.E."/>
        </authorList>
    </citation>
    <scope>NUCLEOTIDE SEQUENCE [LARGE SCALE GENOMIC DNA]</scope>
    <source>
        <strain evidence="2 3">ATCC 34112</strain>
    </source>
</reference>
<evidence type="ECO:0000313" key="3">
    <source>
        <dbReference type="Proteomes" id="UP000243217"/>
    </source>
</evidence>
<dbReference type="InterPro" id="IPR007074">
    <property type="entry name" value="LicD/FKTN/FKRP_NTP_transf"/>
</dbReference>
<protein>
    <recommendedName>
        <fullName evidence="1">LicD/FKTN/FKRP nucleotidyltransferase domain-containing protein</fullName>
    </recommendedName>
</protein>